<reference evidence="2 3" key="1">
    <citation type="submission" date="2015-01" db="EMBL/GenBank/DDBJ databases">
        <title>Draft genome sequence of Pedobacter sp. NL19 isolated from sludge of an effluent treatment pond in an abandoned uranium mine.</title>
        <authorList>
            <person name="Santos T."/>
            <person name="Caetano T."/>
            <person name="Covas C."/>
            <person name="Cruz A."/>
            <person name="Mendo S."/>
        </authorList>
    </citation>
    <scope>NUCLEOTIDE SEQUENCE [LARGE SCALE GENOMIC DNA]</scope>
    <source>
        <strain evidence="2 3">NL19</strain>
    </source>
</reference>
<evidence type="ECO:0000313" key="2">
    <source>
        <dbReference type="EMBL" id="KIO78785.1"/>
    </source>
</evidence>
<name>A0A0D0GRG0_9SPHI</name>
<evidence type="ECO:0000259" key="1">
    <source>
        <dbReference type="Pfam" id="PF12867"/>
    </source>
</evidence>
<dbReference type="InterPro" id="IPR024775">
    <property type="entry name" value="DinB-like"/>
</dbReference>
<dbReference type="AlphaFoldDB" id="A0A0D0GRG0"/>
<accession>A0A0D0GRG0</accession>
<dbReference type="OrthoDB" id="679284at2"/>
<feature type="domain" description="DinB-like" evidence="1">
    <location>
        <begin position="9"/>
        <end position="158"/>
    </location>
</feature>
<dbReference type="Proteomes" id="UP000032049">
    <property type="component" value="Unassembled WGS sequence"/>
</dbReference>
<dbReference type="Gene3D" id="1.20.120.450">
    <property type="entry name" value="dinb family like domain"/>
    <property type="match status" value="1"/>
</dbReference>
<dbReference type="RefSeq" id="WP_041877670.1">
    <property type="nucleotide sequence ID" value="NZ_CP157278.1"/>
</dbReference>
<dbReference type="Pfam" id="PF12867">
    <property type="entry name" value="DinB_2"/>
    <property type="match status" value="1"/>
</dbReference>
<comment type="caution">
    <text evidence="2">The sequence shown here is derived from an EMBL/GenBank/DDBJ whole genome shotgun (WGS) entry which is preliminary data.</text>
</comment>
<dbReference type="STRING" id="1503925.TH53_01475"/>
<protein>
    <recommendedName>
        <fullName evidence="1">DinB-like domain-containing protein</fullName>
    </recommendedName>
</protein>
<organism evidence="2 3">
    <name type="scientific">Pedobacter lusitanus</name>
    <dbReference type="NCBI Taxonomy" id="1503925"/>
    <lineage>
        <taxon>Bacteria</taxon>
        <taxon>Pseudomonadati</taxon>
        <taxon>Bacteroidota</taxon>
        <taxon>Sphingobacteriia</taxon>
        <taxon>Sphingobacteriales</taxon>
        <taxon>Sphingobacteriaceae</taxon>
        <taxon>Pedobacter</taxon>
    </lineage>
</organism>
<dbReference type="InterPro" id="IPR034660">
    <property type="entry name" value="DinB/YfiT-like"/>
</dbReference>
<sequence length="170" mass="19477">MGTILTDTDQTFNNLVKTVSSFDEGQLNEIPFEGSWTAGQVVQHLILANSGFIEVMQGPVKETEREPDQLVTRIREDFLNFATKLQAPEFILPLPIDYSKTRQLGTLENIKSGLLHLIETTELDKTCLTFELPVYGFLTRMEAVYFVNYHTQRHNNQLENIYQHLLRSAS</sequence>
<dbReference type="SUPFAM" id="SSF109854">
    <property type="entry name" value="DinB/YfiT-like putative metalloenzymes"/>
    <property type="match status" value="1"/>
</dbReference>
<gene>
    <name evidence="2" type="ORF">TH53_01475</name>
</gene>
<proteinExistence type="predicted"/>
<keyword evidence="3" id="KW-1185">Reference proteome</keyword>
<dbReference type="EMBL" id="JXRA01000006">
    <property type="protein sequence ID" value="KIO78785.1"/>
    <property type="molecule type" value="Genomic_DNA"/>
</dbReference>
<evidence type="ECO:0000313" key="3">
    <source>
        <dbReference type="Proteomes" id="UP000032049"/>
    </source>
</evidence>